<evidence type="ECO:0000313" key="2">
    <source>
        <dbReference type="EMBL" id="TNN63322.1"/>
    </source>
</evidence>
<protein>
    <submittedName>
        <fullName evidence="2">Uncharacterized protein</fullName>
    </submittedName>
</protein>
<feature type="region of interest" description="Disordered" evidence="1">
    <location>
        <begin position="57"/>
        <end position="106"/>
    </location>
</feature>
<proteinExistence type="predicted"/>
<comment type="caution">
    <text evidence="2">The sequence shown here is derived from an EMBL/GenBank/DDBJ whole genome shotgun (WGS) entry which is preliminary data.</text>
</comment>
<feature type="region of interest" description="Disordered" evidence="1">
    <location>
        <begin position="122"/>
        <end position="149"/>
    </location>
</feature>
<accession>A0A4Z2HEX2</accession>
<evidence type="ECO:0000256" key="1">
    <source>
        <dbReference type="SAM" id="MobiDB-lite"/>
    </source>
</evidence>
<organism evidence="2 3">
    <name type="scientific">Liparis tanakae</name>
    <name type="common">Tanaka's snailfish</name>
    <dbReference type="NCBI Taxonomy" id="230148"/>
    <lineage>
        <taxon>Eukaryota</taxon>
        <taxon>Metazoa</taxon>
        <taxon>Chordata</taxon>
        <taxon>Craniata</taxon>
        <taxon>Vertebrata</taxon>
        <taxon>Euteleostomi</taxon>
        <taxon>Actinopterygii</taxon>
        <taxon>Neopterygii</taxon>
        <taxon>Teleostei</taxon>
        <taxon>Neoteleostei</taxon>
        <taxon>Acanthomorphata</taxon>
        <taxon>Eupercaria</taxon>
        <taxon>Perciformes</taxon>
        <taxon>Cottioidei</taxon>
        <taxon>Cottales</taxon>
        <taxon>Liparidae</taxon>
        <taxon>Liparis</taxon>
    </lineage>
</organism>
<dbReference type="EMBL" id="SRLO01000275">
    <property type="protein sequence ID" value="TNN63322.1"/>
    <property type="molecule type" value="Genomic_DNA"/>
</dbReference>
<dbReference type="Proteomes" id="UP000314294">
    <property type="component" value="Unassembled WGS sequence"/>
</dbReference>
<keyword evidence="3" id="KW-1185">Reference proteome</keyword>
<reference evidence="2 3" key="1">
    <citation type="submission" date="2019-03" db="EMBL/GenBank/DDBJ databases">
        <title>First draft genome of Liparis tanakae, snailfish: a comprehensive survey of snailfish specific genes.</title>
        <authorList>
            <person name="Kim W."/>
            <person name="Song I."/>
            <person name="Jeong J.-H."/>
            <person name="Kim D."/>
            <person name="Kim S."/>
            <person name="Ryu S."/>
            <person name="Song J.Y."/>
            <person name="Lee S.K."/>
        </authorList>
    </citation>
    <scope>NUCLEOTIDE SEQUENCE [LARGE SCALE GENOMIC DNA]</scope>
    <source>
        <tissue evidence="2">Muscle</tissue>
    </source>
</reference>
<dbReference type="AlphaFoldDB" id="A0A4Z2HEX2"/>
<evidence type="ECO:0000313" key="3">
    <source>
        <dbReference type="Proteomes" id="UP000314294"/>
    </source>
</evidence>
<gene>
    <name evidence="2" type="ORF">EYF80_026424</name>
</gene>
<sequence length="177" mass="19465">MAPERVCAVGHPTSFWQRLPHRGPCTPYSTRERLEERAEVEAIRGLEVLLFLPDLDPTQHEPRVPAQNESLTDSVGEGEAMEAGVRVGKSPRVAAESWPGRGKSNPDAEWILAEPWALVRNGLDPAQSPSSAPAGLVAPRKPTIDDLSPAATPNVVFLEPNTLRHEVKTHMWESEEE</sequence>
<name>A0A4Z2HEX2_9TELE</name>